<comment type="subcellular location">
    <subcellularLocation>
        <location evidence="1">Periplasm</location>
    </subcellularLocation>
</comment>
<evidence type="ECO:0000256" key="3">
    <source>
        <dbReference type="SAM" id="Phobius"/>
    </source>
</evidence>
<name>A0A437QNZ9_9PROT</name>
<protein>
    <submittedName>
        <fullName evidence="5">ABC transporter substrate-binding protein</fullName>
    </submittedName>
</protein>
<evidence type="ECO:0000256" key="1">
    <source>
        <dbReference type="ARBA" id="ARBA00004418"/>
    </source>
</evidence>
<dbReference type="Pfam" id="PF00496">
    <property type="entry name" value="SBP_bac_5"/>
    <property type="match status" value="1"/>
</dbReference>
<evidence type="ECO:0000259" key="4">
    <source>
        <dbReference type="Pfam" id="PF00496"/>
    </source>
</evidence>
<dbReference type="PANTHER" id="PTHR30290">
    <property type="entry name" value="PERIPLASMIC BINDING COMPONENT OF ABC TRANSPORTER"/>
    <property type="match status" value="1"/>
</dbReference>
<dbReference type="RefSeq" id="WP_127765737.1">
    <property type="nucleotide sequence ID" value="NZ_SADE01000002.1"/>
</dbReference>
<proteinExistence type="inferred from homology"/>
<dbReference type="Proteomes" id="UP000287447">
    <property type="component" value="Unassembled WGS sequence"/>
</dbReference>
<organism evidence="5 6">
    <name type="scientific">Hwanghaeella grinnelliae</name>
    <dbReference type="NCBI Taxonomy" id="2500179"/>
    <lineage>
        <taxon>Bacteria</taxon>
        <taxon>Pseudomonadati</taxon>
        <taxon>Pseudomonadota</taxon>
        <taxon>Alphaproteobacteria</taxon>
        <taxon>Rhodospirillales</taxon>
        <taxon>Rhodospirillaceae</taxon>
        <taxon>Hwanghaeella</taxon>
    </lineage>
</organism>
<dbReference type="EMBL" id="SADE01000002">
    <property type="protein sequence ID" value="RVU36261.1"/>
    <property type="molecule type" value="Genomic_DNA"/>
</dbReference>
<keyword evidence="3" id="KW-0472">Membrane</keyword>
<dbReference type="InterPro" id="IPR000914">
    <property type="entry name" value="SBP_5_dom"/>
</dbReference>
<keyword evidence="6" id="KW-1185">Reference proteome</keyword>
<dbReference type="GO" id="GO:1904680">
    <property type="term" value="F:peptide transmembrane transporter activity"/>
    <property type="evidence" value="ECO:0007669"/>
    <property type="project" value="TreeGrafter"/>
</dbReference>
<dbReference type="AlphaFoldDB" id="A0A437QNZ9"/>
<dbReference type="CDD" id="cd08500">
    <property type="entry name" value="PBP2_NikA_DppA_OppA_like_4"/>
    <property type="match status" value="1"/>
</dbReference>
<dbReference type="Gene3D" id="3.10.105.10">
    <property type="entry name" value="Dipeptide-binding Protein, Domain 3"/>
    <property type="match status" value="1"/>
</dbReference>
<dbReference type="InterPro" id="IPR039424">
    <property type="entry name" value="SBP_5"/>
</dbReference>
<keyword evidence="3" id="KW-0812">Transmembrane</keyword>
<gene>
    <name evidence="5" type="ORF">EOI86_13665</name>
</gene>
<sequence length="672" mass="76759">MKTLRTATCAERARAETARSETARWQSTALAAAAGLTLLTGALIWGLTAGSARALDIVDSPFLEEAVGNGTLPPVSLRAPQEPLVVRMDRPGQKIGLHGGDIRTLMTRAKDMRQMTVYGYARLVKYDQDFELVADILKSVDVEDGRSFTLTLRRGHRWSDGAPFTTEDFRYWWEDMAHNEELYPVGPPAFMKVRDSYPDVEILDEVTIRYTWPDPNPDFLPGLAGASPNYIYAPAHYLKQFHIKYADKDKLQAMVEEEGQRSWASLHTRLGRLYRNENPDLPVLQPWYVDTPSPSDRYVFLRNPYFHKIDENGLQLPYIDRVIINLTEKKLVGGKAATGDLDLQGRYLRFDDFTLLKQNEKSHGYKTLLWRIAKGAHLALFPNMNHKDPVWRDLFREVDFRRALSLAVNRYEINRVVYFGLALEGQNTLLPGSPLYKPEYREAWTEFNIKRANAMLDRLGLKRRRMDGMRMLPNGEPLEIIVETGGTSTEETDVLQLITDGWREIGVKMFIKPLSLDNMRRRVFAGETQVSISSGWENGLATAAMSPTELAPISQVQLQWPMWGQYHETNGNAGEPVDMPAPQELLDLLEKWYRAKTIVEQREIWARMLEIQSENVFSIGLVAGVLQPIVVRNGLNNVPEEGLWNWDPGAHFGIYGMDTFWWDRDALKLTQQ</sequence>
<dbReference type="Gene3D" id="3.40.190.10">
    <property type="entry name" value="Periplasmic binding protein-like II"/>
    <property type="match status" value="1"/>
</dbReference>
<accession>A0A437QNZ9</accession>
<reference evidence="6" key="1">
    <citation type="submission" date="2019-01" db="EMBL/GenBank/DDBJ databases">
        <title>Gri0909 isolated from a small marine red alga.</title>
        <authorList>
            <person name="Kim J."/>
            <person name="Jeong S.E."/>
            <person name="Jeon C.O."/>
        </authorList>
    </citation>
    <scope>NUCLEOTIDE SEQUENCE [LARGE SCALE GENOMIC DNA]</scope>
    <source>
        <strain evidence="6">Gri0909</strain>
    </source>
</reference>
<evidence type="ECO:0000256" key="2">
    <source>
        <dbReference type="ARBA" id="ARBA00005695"/>
    </source>
</evidence>
<evidence type="ECO:0000313" key="6">
    <source>
        <dbReference type="Proteomes" id="UP000287447"/>
    </source>
</evidence>
<comment type="caution">
    <text evidence="5">The sequence shown here is derived from an EMBL/GenBank/DDBJ whole genome shotgun (WGS) entry which is preliminary data.</text>
</comment>
<keyword evidence="3" id="KW-1133">Transmembrane helix</keyword>
<feature type="transmembrane region" description="Helical" evidence="3">
    <location>
        <begin position="29"/>
        <end position="47"/>
    </location>
</feature>
<dbReference type="GO" id="GO:0015833">
    <property type="term" value="P:peptide transport"/>
    <property type="evidence" value="ECO:0007669"/>
    <property type="project" value="TreeGrafter"/>
</dbReference>
<evidence type="ECO:0000313" key="5">
    <source>
        <dbReference type="EMBL" id="RVU36261.1"/>
    </source>
</evidence>
<comment type="similarity">
    <text evidence="2">Belongs to the bacterial solute-binding protein 5 family.</text>
</comment>
<feature type="domain" description="Solute-binding protein family 5" evidence="4">
    <location>
        <begin position="132"/>
        <end position="537"/>
    </location>
</feature>
<dbReference type="PANTHER" id="PTHR30290:SF62">
    <property type="entry name" value="OLIGOPEPTIDE ABC TRANSPORTER, PERIPLASMIC OLIGOPEPTIDE-BINDING PROTEIN"/>
    <property type="match status" value="1"/>
</dbReference>
<dbReference type="SUPFAM" id="SSF53850">
    <property type="entry name" value="Periplasmic binding protein-like II"/>
    <property type="match status" value="1"/>
</dbReference>
<dbReference type="OrthoDB" id="9803988at2"/>